<evidence type="ECO:0000313" key="2">
    <source>
        <dbReference type="EMBL" id="WKA03817.1"/>
    </source>
</evidence>
<dbReference type="Pfam" id="PF03004">
    <property type="entry name" value="Transposase_24"/>
    <property type="match status" value="1"/>
</dbReference>
<dbReference type="PANTHER" id="PTHR33144:SF55">
    <property type="entry name" value="CHROMATIN REMODELER BROMODOMAIN FAMILY"/>
    <property type="match status" value="1"/>
</dbReference>
<accession>A0ABY9D8K1</accession>
<feature type="region of interest" description="Disordered" evidence="1">
    <location>
        <begin position="1"/>
        <end position="39"/>
    </location>
</feature>
<dbReference type="PANTHER" id="PTHR33144">
    <property type="entry name" value="OS10G0409366 PROTEIN-RELATED"/>
    <property type="match status" value="1"/>
</dbReference>
<organism evidence="2 3">
    <name type="scientific">Vitis vinifera</name>
    <name type="common">Grape</name>
    <dbReference type="NCBI Taxonomy" id="29760"/>
    <lineage>
        <taxon>Eukaryota</taxon>
        <taxon>Viridiplantae</taxon>
        <taxon>Streptophyta</taxon>
        <taxon>Embryophyta</taxon>
        <taxon>Tracheophyta</taxon>
        <taxon>Spermatophyta</taxon>
        <taxon>Magnoliopsida</taxon>
        <taxon>eudicotyledons</taxon>
        <taxon>Gunneridae</taxon>
        <taxon>Pentapetalae</taxon>
        <taxon>rosids</taxon>
        <taxon>Vitales</taxon>
        <taxon>Vitaceae</taxon>
        <taxon>Viteae</taxon>
        <taxon>Vitis</taxon>
    </lineage>
</organism>
<dbReference type="EMBL" id="CP126661">
    <property type="protein sequence ID" value="WKA03817.1"/>
    <property type="molecule type" value="Genomic_DNA"/>
</dbReference>
<sequence>MTDIQPATTTTPSSSDPSDSSDPSVVGSSSSKKRTRGLTRERLSSYMGTLVRSQHNVPIQVQDWNHVSEDVKEKIWALVLEKYELEETYEERLCHRPPHLSEDDWRWLIHFWGTPEAKDISEKNKTNRAEQVIKHTSGSKSYAQIRYEQAQKKEDQSEPNRIEMFALTHTRKDGTPVDDHSKEIMDQFQQLLSQPEGTSSSTSASSGASTLMSSYYVIMSFQFENKLLACQTSSVSQEQSDTALSGDEQQIELVLIAFGGMKVLNHDCMQGLHVYYSLGDYTGSSVGPS</sequence>
<protein>
    <submittedName>
        <fullName evidence="2">Uncharacterized protein</fullName>
    </submittedName>
</protein>
<gene>
    <name evidence="2" type="ORF">VitviT2T_021903</name>
</gene>
<dbReference type="InterPro" id="IPR004252">
    <property type="entry name" value="Probable_transposase_24"/>
</dbReference>
<reference evidence="2 3" key="1">
    <citation type="journal article" date="2023" name="Hortic Res">
        <title>The complete reference genome for grapevine (Vitis vinifera L.) genetics and breeding.</title>
        <authorList>
            <person name="Shi X."/>
            <person name="Cao S."/>
            <person name="Wang X."/>
            <person name="Huang S."/>
            <person name="Wang Y."/>
            <person name="Liu Z."/>
            <person name="Liu W."/>
            <person name="Leng X."/>
            <person name="Peng Y."/>
            <person name="Wang N."/>
            <person name="Wang Y."/>
            <person name="Ma Z."/>
            <person name="Xu X."/>
            <person name="Zhang F."/>
            <person name="Xue H."/>
            <person name="Zhong H."/>
            <person name="Wang Y."/>
            <person name="Zhang K."/>
            <person name="Velt A."/>
            <person name="Avia K."/>
            <person name="Holtgrawe D."/>
            <person name="Grimplet J."/>
            <person name="Matus J.T."/>
            <person name="Ware D."/>
            <person name="Wu X."/>
            <person name="Wang H."/>
            <person name="Liu C."/>
            <person name="Fang Y."/>
            <person name="Rustenholz C."/>
            <person name="Cheng Z."/>
            <person name="Xiao H."/>
            <person name="Zhou Y."/>
        </authorList>
    </citation>
    <scope>NUCLEOTIDE SEQUENCE [LARGE SCALE GENOMIC DNA]</scope>
    <source>
        <strain evidence="3">cv. Pinot noir / PN40024</strain>
        <tissue evidence="2">Leaf</tissue>
    </source>
</reference>
<name>A0ABY9D8K1_VITVI</name>
<dbReference type="Proteomes" id="UP001227230">
    <property type="component" value="Chromosome 14"/>
</dbReference>
<keyword evidence="3" id="KW-1185">Reference proteome</keyword>
<proteinExistence type="predicted"/>
<evidence type="ECO:0000256" key="1">
    <source>
        <dbReference type="SAM" id="MobiDB-lite"/>
    </source>
</evidence>
<feature type="compositionally biased region" description="Low complexity" evidence="1">
    <location>
        <begin position="8"/>
        <end position="30"/>
    </location>
</feature>
<evidence type="ECO:0000313" key="3">
    <source>
        <dbReference type="Proteomes" id="UP001227230"/>
    </source>
</evidence>